<evidence type="ECO:0000313" key="2">
    <source>
        <dbReference type="Proteomes" id="UP001231109"/>
    </source>
</evidence>
<organism evidence="1 2">
    <name type="scientific">Rheinheimera baltica</name>
    <dbReference type="NCBI Taxonomy" id="67576"/>
    <lineage>
        <taxon>Bacteria</taxon>
        <taxon>Pseudomonadati</taxon>
        <taxon>Pseudomonadota</taxon>
        <taxon>Gammaproteobacteria</taxon>
        <taxon>Chromatiales</taxon>
        <taxon>Chromatiaceae</taxon>
        <taxon>Rheinheimera</taxon>
    </lineage>
</organism>
<proteinExistence type="predicted"/>
<gene>
    <name evidence="1" type="ORF">ORJ04_03550</name>
</gene>
<dbReference type="Pfam" id="PF11747">
    <property type="entry name" value="RebB"/>
    <property type="match status" value="1"/>
</dbReference>
<comment type="caution">
    <text evidence="1">The sequence shown here is derived from an EMBL/GenBank/DDBJ whole genome shotgun (WGS) entry which is preliminary data.</text>
</comment>
<dbReference type="Proteomes" id="UP001231109">
    <property type="component" value="Unassembled WGS sequence"/>
</dbReference>
<evidence type="ECO:0000313" key="1">
    <source>
        <dbReference type="EMBL" id="MDP5135022.1"/>
    </source>
</evidence>
<dbReference type="InterPro" id="IPR021070">
    <property type="entry name" value="Killing_trait_RebB"/>
</dbReference>
<accession>A0ABT9HV71</accession>
<sequence length="70" mass="7560">MTEVNAAVTHSVAMVNALTVGMSPTMAMGSQYQHIAYNVGMAMMNQVFAQQQANISHQAASVVNLLQTYR</sequence>
<protein>
    <submittedName>
        <fullName evidence="1">RebB family R body protein</fullName>
    </submittedName>
</protein>
<dbReference type="RefSeq" id="WP_305973868.1">
    <property type="nucleotide sequence ID" value="NZ_JAPJDZ010000005.1"/>
</dbReference>
<keyword evidence="2" id="KW-1185">Reference proteome</keyword>
<name>A0ABT9HV71_9GAMM</name>
<dbReference type="EMBL" id="JAPJDZ010000005">
    <property type="protein sequence ID" value="MDP5135022.1"/>
    <property type="molecule type" value="Genomic_DNA"/>
</dbReference>
<reference evidence="1 2" key="1">
    <citation type="submission" date="2022-11" db="EMBL/GenBank/DDBJ databases">
        <title>Viruses from the air-sea interface of a natural surface slick.</title>
        <authorList>
            <person name="Rahlff J."/>
            <person name="Holmfeldt K."/>
        </authorList>
    </citation>
    <scope>NUCLEOTIDE SEQUENCE [LARGE SCALE GENOMIC DNA]</scope>
    <source>
        <strain evidence="1 2">SMS4</strain>
    </source>
</reference>